<dbReference type="Proteomes" id="UP000327044">
    <property type="component" value="Unassembled WGS sequence"/>
</dbReference>
<dbReference type="EMBL" id="VVIM01000011">
    <property type="protein sequence ID" value="KAB0791572.1"/>
    <property type="molecule type" value="Genomic_DNA"/>
</dbReference>
<gene>
    <name evidence="2" type="ORF">PPYR_03372</name>
</gene>
<dbReference type="SUPFAM" id="SSF56059">
    <property type="entry name" value="Glutathione synthetase ATP-binding domain-like"/>
    <property type="match status" value="1"/>
</dbReference>
<dbReference type="GO" id="GO:0005524">
    <property type="term" value="F:ATP binding"/>
    <property type="evidence" value="ECO:0007669"/>
    <property type="project" value="InterPro"/>
</dbReference>
<evidence type="ECO:0008006" key="4">
    <source>
        <dbReference type="Google" id="ProtNLM"/>
    </source>
</evidence>
<dbReference type="GO" id="GO:0016772">
    <property type="term" value="F:transferase activity, transferring phosphorus-containing groups"/>
    <property type="evidence" value="ECO:0007669"/>
    <property type="project" value="InterPro"/>
</dbReference>
<evidence type="ECO:0000256" key="1">
    <source>
        <dbReference type="SAM" id="Phobius"/>
    </source>
</evidence>
<dbReference type="InterPro" id="IPR051549">
    <property type="entry name" value="PEP_Utilizing_Enz"/>
</dbReference>
<dbReference type="SUPFAM" id="SSF52009">
    <property type="entry name" value="Phosphohistidine domain"/>
    <property type="match status" value="1"/>
</dbReference>
<feature type="transmembrane region" description="Helical" evidence="1">
    <location>
        <begin position="6"/>
        <end position="28"/>
    </location>
</feature>
<reference evidence="2 3" key="1">
    <citation type="journal article" date="2018" name="Elife">
        <title>Firefly genomes illuminate parallel origins of bioluminescence in beetles.</title>
        <authorList>
            <person name="Fallon T.R."/>
            <person name="Lower S.E."/>
            <person name="Chang C.H."/>
            <person name="Bessho-Uehara M."/>
            <person name="Martin G.J."/>
            <person name="Bewick A.J."/>
            <person name="Behringer M."/>
            <person name="Debat H.J."/>
            <person name="Wong I."/>
            <person name="Day J.C."/>
            <person name="Suvorov A."/>
            <person name="Silva C.J."/>
            <person name="Stanger-Hall K.F."/>
            <person name="Hall D.W."/>
            <person name="Schmitz R.J."/>
            <person name="Nelson D.R."/>
            <person name="Lewis S.M."/>
            <person name="Shigenobu S."/>
            <person name="Bybee S.M."/>
            <person name="Larracuente A.M."/>
            <person name="Oba Y."/>
            <person name="Weng J.K."/>
        </authorList>
    </citation>
    <scope>NUCLEOTIDE SEQUENCE [LARGE SCALE GENOMIC DNA]</scope>
    <source>
        <strain evidence="2">1611_PpyrPB1</strain>
        <tissue evidence="2">Whole body</tissue>
    </source>
</reference>
<evidence type="ECO:0000313" key="3">
    <source>
        <dbReference type="Proteomes" id="UP000327044"/>
    </source>
</evidence>
<evidence type="ECO:0000313" key="2">
    <source>
        <dbReference type="EMBL" id="KAB0791572.1"/>
    </source>
</evidence>
<dbReference type="InterPro" id="IPR013815">
    <property type="entry name" value="ATP_grasp_subdomain_1"/>
</dbReference>
<name>A0A5N4A2N8_PHOPY</name>
<keyword evidence="1" id="KW-1133">Transmembrane helix</keyword>
<accession>A0A5N4A2N8</accession>
<sequence length="1102" mass="122423">MLNSDALITFAYYCSLFCLTFVGYILIFEENPNKDRYKSPDWYYLLKRLLAIPTINQLKRKLRKAQTEQPKRLNSSGKKTDALTVYGVDQDGSACFVKVILREHRVAEVALLLRLGDGKSYTFPDERQVRVCSTTGGGQWRAGGLTLSILEPFQRIRLTYFGFLRVFEKGLPGDVEAVKLSLMWNGADEVLHYPQDADSGLLSDALAKERWRDGSWIELMGDERGYEQYGAFQGAFTTPTVSSDLRFQGFRKRLWGTAEHLSLHRDFTIFVSGRDGTAFTIGARSYKAGCARLKFGTLFARSTGSRPITQHDINLEYVGEYSTPSSISFHVKAGGRTYKCIATLMHRDMVTMGSEGWETRMVPCRIILDGTSGVGLVSFWYSQQGGERDAPDFLLTEPKLDRVPSFVAAFGERECEVGAFAGEKGKLLALASSIISPNFAIPRGFVVLTTAFTHHLNHSEKLSEAVGNVKDVCLGNAAGDLSLACQRVVELFLTEPIAEDVAGEVLEKLGDDQGTWTVCISDASDGACGMEVRPEGVLQAVATCWSSIFNYANVTNRKRQGLEICPSAAVVLYRLGDVEKSGTVTSCEPSKVIIRTSRDEIVLDHTWKGELSLTSPASESLHALSLGRAAIEIEKALGEFCHLNWAYVNGVFYITQLITIDQSQEWTDEELLHEFDSPTITMGAQSTSANISELLPGALTPLTNSIVLKIFADYIYRPFGRNLIGSSLFQARIATDSLIEEENLGKFGRIWHVAKTLIGTTVDVKLPVRPPVADGLLAIENEMERIREMGKVHLQVSTQAVAQTKALTILTDPDPNSKLSLLLPLSVHQEISELMAGLAEIINESGLYAEFARVEPRDGMSWLKWNCPSVSETLEDLPAREYELQNRREDGAVLIEMLQFYCKLAKAQPSSARRTRSSANSRLVRFFTMKCKESIVTRERMRLGILKGIGEIRAGLRALSRELVRQGKIPEEDLIFYLSWYELKRLVLKQDGAAVPRAIRRKGLYPLWDRIVLPTTTRGTPKGVGDAKGKVMRTGESVFNGDVHGRACVVRAVHDIRHLEQGDVLITSSVNLSWSPYFAMLSGLVTEASGVLSYDFRRFQGV</sequence>
<dbReference type="InParanoid" id="A0A5N4A2N8"/>
<dbReference type="PANTHER" id="PTHR43615">
    <property type="entry name" value="PHOSPHOENOLPYRUVATE SYNTHASE-RELATED"/>
    <property type="match status" value="1"/>
</dbReference>
<dbReference type="Gene3D" id="3.30.1490.20">
    <property type="entry name" value="ATP-grasp fold, A domain"/>
    <property type="match status" value="1"/>
</dbReference>
<dbReference type="InterPro" id="IPR036637">
    <property type="entry name" value="Phosphohistidine_dom_sf"/>
</dbReference>
<keyword evidence="1" id="KW-0812">Transmembrane</keyword>
<comment type="caution">
    <text evidence="2">The sequence shown here is derived from an EMBL/GenBank/DDBJ whole genome shotgun (WGS) entry which is preliminary data.</text>
</comment>
<organism evidence="2 3">
    <name type="scientific">Photinus pyralis</name>
    <name type="common">Common eastern firefly</name>
    <name type="synonym">Lampyris pyralis</name>
    <dbReference type="NCBI Taxonomy" id="7054"/>
    <lineage>
        <taxon>Eukaryota</taxon>
        <taxon>Metazoa</taxon>
        <taxon>Ecdysozoa</taxon>
        <taxon>Arthropoda</taxon>
        <taxon>Hexapoda</taxon>
        <taxon>Insecta</taxon>
        <taxon>Pterygota</taxon>
        <taxon>Neoptera</taxon>
        <taxon>Endopterygota</taxon>
        <taxon>Coleoptera</taxon>
        <taxon>Polyphaga</taxon>
        <taxon>Elateriformia</taxon>
        <taxon>Elateroidea</taxon>
        <taxon>Lampyridae</taxon>
        <taxon>Lampyrinae</taxon>
        <taxon>Photinus</taxon>
    </lineage>
</organism>
<proteinExistence type="predicted"/>
<keyword evidence="3" id="KW-1185">Reference proteome</keyword>
<keyword evidence="1" id="KW-0472">Membrane</keyword>
<dbReference type="Gene3D" id="3.50.30.10">
    <property type="entry name" value="Phosphohistidine domain"/>
    <property type="match status" value="1"/>
</dbReference>
<dbReference type="AlphaFoldDB" id="A0A5N4A2N8"/>
<protein>
    <recommendedName>
        <fullName evidence="4">Pyruvate phosphate dikinase AMP/ATP-binding domain-containing protein</fullName>
    </recommendedName>
</protein>
<dbReference type="PANTHER" id="PTHR43615:SF1">
    <property type="entry name" value="PPDK_N DOMAIN-CONTAINING PROTEIN"/>
    <property type="match status" value="1"/>
</dbReference>